<evidence type="ECO:0000256" key="5">
    <source>
        <dbReference type="ARBA" id="ARBA00023015"/>
    </source>
</evidence>
<dbReference type="InterPro" id="IPR012340">
    <property type="entry name" value="NA-bd_OB-fold"/>
</dbReference>
<evidence type="ECO:0000259" key="10">
    <source>
        <dbReference type="Pfam" id="PF13184"/>
    </source>
</evidence>
<proteinExistence type="inferred from homology"/>
<dbReference type="GO" id="GO:0005829">
    <property type="term" value="C:cytosol"/>
    <property type="evidence" value="ECO:0007669"/>
    <property type="project" value="TreeGrafter"/>
</dbReference>
<accession>A0A9D9NCB8</accession>
<dbReference type="SUPFAM" id="SSF69705">
    <property type="entry name" value="Transcription factor NusA, N-terminal domain"/>
    <property type="match status" value="1"/>
</dbReference>
<evidence type="ECO:0000259" key="11">
    <source>
        <dbReference type="Pfam" id="PF26594"/>
    </source>
</evidence>
<comment type="caution">
    <text evidence="12">The sequence shown here is derived from an EMBL/GenBank/DDBJ whole genome shotgun (WGS) entry which is preliminary data.</text>
</comment>
<dbReference type="InterPro" id="IPR036555">
    <property type="entry name" value="NusA_N_sf"/>
</dbReference>
<dbReference type="InterPro" id="IPR015946">
    <property type="entry name" value="KH_dom-like_a/b"/>
</dbReference>
<keyword evidence="2 7" id="KW-0963">Cytoplasm</keyword>
<evidence type="ECO:0000256" key="4">
    <source>
        <dbReference type="ARBA" id="ARBA00022884"/>
    </source>
</evidence>
<gene>
    <name evidence="7 12" type="primary">nusA</name>
    <name evidence="12" type="ORF">IAA72_00170</name>
</gene>
<dbReference type="Pfam" id="PF08529">
    <property type="entry name" value="NusA_N"/>
    <property type="match status" value="1"/>
</dbReference>
<keyword evidence="6 7" id="KW-0804">Transcription</keyword>
<dbReference type="Gene3D" id="2.40.50.140">
    <property type="entry name" value="Nucleic acid-binding proteins"/>
    <property type="match status" value="1"/>
</dbReference>
<dbReference type="SUPFAM" id="SSF50249">
    <property type="entry name" value="Nucleic acid-binding proteins"/>
    <property type="match status" value="1"/>
</dbReference>
<feature type="region of interest" description="Disordered" evidence="8">
    <location>
        <begin position="392"/>
        <end position="413"/>
    </location>
</feature>
<dbReference type="HAMAP" id="MF_00945_B">
    <property type="entry name" value="NusA_B"/>
    <property type="match status" value="1"/>
</dbReference>
<protein>
    <recommendedName>
        <fullName evidence="7">Transcription termination/antitermination protein NusA</fullName>
    </recommendedName>
</protein>
<dbReference type="EMBL" id="JADIMF010000002">
    <property type="protein sequence ID" value="MBO8468183.1"/>
    <property type="molecule type" value="Genomic_DNA"/>
</dbReference>
<dbReference type="CDD" id="cd22529">
    <property type="entry name" value="KH-II_NusA_rpt2"/>
    <property type="match status" value="1"/>
</dbReference>
<evidence type="ECO:0000256" key="2">
    <source>
        <dbReference type="ARBA" id="ARBA00022490"/>
    </source>
</evidence>
<dbReference type="InterPro" id="IPR013735">
    <property type="entry name" value="TF_NusA_N"/>
</dbReference>
<feature type="domain" description="Transcription factor NusA first KH" evidence="10">
    <location>
        <begin position="222"/>
        <end position="299"/>
    </location>
</feature>
<evidence type="ECO:0000256" key="6">
    <source>
        <dbReference type="ARBA" id="ARBA00023163"/>
    </source>
</evidence>
<dbReference type="SUPFAM" id="SSF54814">
    <property type="entry name" value="Prokaryotic type KH domain (KH-domain type II)"/>
    <property type="match status" value="2"/>
</dbReference>
<evidence type="ECO:0000259" key="9">
    <source>
        <dbReference type="Pfam" id="PF08529"/>
    </source>
</evidence>
<keyword evidence="5 7" id="KW-0805">Transcription regulation</keyword>
<comment type="subcellular location">
    <subcellularLocation>
        <location evidence="7">Cytoplasm</location>
    </subcellularLocation>
</comment>
<dbReference type="GO" id="GO:0003700">
    <property type="term" value="F:DNA-binding transcription factor activity"/>
    <property type="evidence" value="ECO:0007669"/>
    <property type="project" value="InterPro"/>
</dbReference>
<dbReference type="GO" id="GO:0003723">
    <property type="term" value="F:RNA binding"/>
    <property type="evidence" value="ECO:0007669"/>
    <property type="project" value="UniProtKB-UniRule"/>
</dbReference>
<dbReference type="InterPro" id="IPR010213">
    <property type="entry name" value="TF_NusA"/>
</dbReference>
<dbReference type="InterPro" id="IPR025249">
    <property type="entry name" value="TF_NusA_KH_1st"/>
</dbReference>
<dbReference type="PANTHER" id="PTHR22648:SF0">
    <property type="entry name" value="TRANSCRIPTION TERMINATION_ANTITERMINATION PROTEIN NUSA"/>
    <property type="match status" value="1"/>
</dbReference>
<dbReference type="InterPro" id="IPR030842">
    <property type="entry name" value="TF_NusA_bacterial"/>
</dbReference>
<dbReference type="Gene3D" id="3.30.300.20">
    <property type="match status" value="2"/>
</dbReference>
<evidence type="ECO:0000256" key="3">
    <source>
        <dbReference type="ARBA" id="ARBA00022814"/>
    </source>
</evidence>
<feature type="domain" description="NusA-like second KH" evidence="11">
    <location>
        <begin position="305"/>
        <end position="370"/>
    </location>
</feature>
<dbReference type="PANTHER" id="PTHR22648">
    <property type="entry name" value="TRANSCRIPTION TERMINATION FACTOR NUSA"/>
    <property type="match status" value="1"/>
</dbReference>
<keyword evidence="3 7" id="KW-0889">Transcription antitermination</keyword>
<dbReference type="InterPro" id="IPR009019">
    <property type="entry name" value="KH_sf_prok-type"/>
</dbReference>
<dbReference type="InterPro" id="IPR058582">
    <property type="entry name" value="KH_NusA_2nd"/>
</dbReference>
<dbReference type="AlphaFoldDB" id="A0A9D9NCB8"/>
<evidence type="ECO:0000256" key="1">
    <source>
        <dbReference type="ARBA" id="ARBA00022472"/>
    </source>
</evidence>
<dbReference type="GO" id="GO:0006353">
    <property type="term" value="P:DNA-templated transcription termination"/>
    <property type="evidence" value="ECO:0007669"/>
    <property type="project" value="UniProtKB-UniRule"/>
</dbReference>
<dbReference type="Pfam" id="PF26594">
    <property type="entry name" value="KH_NusA_2nd"/>
    <property type="match status" value="1"/>
</dbReference>
<comment type="subunit">
    <text evidence="7">Monomer. Binds directly to the core enzyme of the DNA-dependent RNA polymerase and to nascent RNA.</text>
</comment>
<dbReference type="GO" id="GO:0031564">
    <property type="term" value="P:transcription antitermination"/>
    <property type="evidence" value="ECO:0007669"/>
    <property type="project" value="UniProtKB-UniRule"/>
</dbReference>
<evidence type="ECO:0000313" key="12">
    <source>
        <dbReference type="EMBL" id="MBO8468183.1"/>
    </source>
</evidence>
<keyword evidence="1 7" id="KW-0806">Transcription termination</keyword>
<dbReference type="Proteomes" id="UP000810292">
    <property type="component" value="Unassembled WGS sequence"/>
</dbReference>
<dbReference type="FunFam" id="3.30.300.20:FF:000002">
    <property type="entry name" value="Transcription termination/antitermination protein NusA"/>
    <property type="match status" value="1"/>
</dbReference>
<feature type="domain" description="Transcription factor NusA N-terminal" evidence="9">
    <location>
        <begin position="4"/>
        <end position="127"/>
    </location>
</feature>
<dbReference type="Pfam" id="PF13184">
    <property type="entry name" value="KH_NusA_1st"/>
    <property type="match status" value="1"/>
</dbReference>
<comment type="function">
    <text evidence="7">Participates in both transcription termination and antitermination.</text>
</comment>
<comment type="similarity">
    <text evidence="7">Belongs to the NusA family.</text>
</comment>
<keyword evidence="4 7" id="KW-0694">RNA-binding</keyword>
<reference evidence="12" key="1">
    <citation type="submission" date="2020-10" db="EMBL/GenBank/DDBJ databases">
        <authorList>
            <person name="Gilroy R."/>
        </authorList>
    </citation>
    <scope>NUCLEOTIDE SEQUENCE</scope>
    <source>
        <strain evidence="12">14700</strain>
    </source>
</reference>
<evidence type="ECO:0000256" key="7">
    <source>
        <dbReference type="HAMAP-Rule" id="MF_00945"/>
    </source>
</evidence>
<evidence type="ECO:0000256" key="8">
    <source>
        <dbReference type="SAM" id="MobiDB-lite"/>
    </source>
</evidence>
<dbReference type="CDD" id="cd02134">
    <property type="entry name" value="KH-II_NusA_rpt1"/>
    <property type="match status" value="1"/>
</dbReference>
<sequence length="503" mass="56782">MLDLTEEISSMITERHMDEEKVLSLVRDMLVSAYKRKFGTDENAVVRFFPNQRGEENRMVEIYSVKEVVEEENWYDRVRQIPLDEAETLADGVEVGDSLEIPLDPKSFEYSAVQSAKQRSQQVVKEYNTDRVYVDAKAMEGKLVIGEIKKSLRNGDFLVNLNLEETDAIFPVRGQSPRESYEIQEKLKFFVEKVDRGEENRGRDAMRGKQQKKGGVRILLSRASKEFVKALIENEVPEISSGDVEIKAIARHAGIRTKVAVDTRKTDIDPVGSTVGKAGTRIQTVMTECEGEKIDVVRYSDDPLVFIANALIPAQVRRVVTIDPATKHVVAIVDDNQLGIAIGQSGVNVKLAKMLCDWNIEVKTQDQFNEMEQTMEIYRNVDSLFKAEDEEGVEEGEEAPALTNSEIGIDPDDTPLTDIGLDEKLIRKLHDVDIWSIQEFFDYTDEELRDKGLDDNDIATVRNSVEVEEEEEEGGVFECPICHTELPAGTEVCPNCGAEFEFE</sequence>
<name>A0A9D9NCB8_9SPIO</name>
<dbReference type="Gene3D" id="3.30.1480.10">
    <property type="entry name" value="NusA, N-terminal domain"/>
    <property type="match status" value="1"/>
</dbReference>
<reference evidence="12" key="2">
    <citation type="journal article" date="2021" name="PeerJ">
        <title>Extensive microbial diversity within the chicken gut microbiome revealed by metagenomics and culture.</title>
        <authorList>
            <person name="Gilroy R."/>
            <person name="Ravi A."/>
            <person name="Getino M."/>
            <person name="Pursley I."/>
            <person name="Horton D.L."/>
            <person name="Alikhan N.F."/>
            <person name="Baker D."/>
            <person name="Gharbi K."/>
            <person name="Hall N."/>
            <person name="Watson M."/>
            <person name="Adriaenssens E.M."/>
            <person name="Foster-Nyarko E."/>
            <person name="Jarju S."/>
            <person name="Secka A."/>
            <person name="Antonio M."/>
            <person name="Oren A."/>
            <person name="Chaudhuri R.R."/>
            <person name="La Ragione R."/>
            <person name="Hildebrand F."/>
            <person name="Pallen M.J."/>
        </authorList>
    </citation>
    <scope>NUCLEOTIDE SEQUENCE</scope>
    <source>
        <strain evidence="12">14700</strain>
    </source>
</reference>
<dbReference type="NCBIfam" id="TIGR01953">
    <property type="entry name" value="NusA"/>
    <property type="match status" value="1"/>
</dbReference>
<organism evidence="12 13">
    <name type="scientific">Candidatus Ornithospirochaeta stercoravium</name>
    <dbReference type="NCBI Taxonomy" id="2840897"/>
    <lineage>
        <taxon>Bacteria</taxon>
        <taxon>Pseudomonadati</taxon>
        <taxon>Spirochaetota</taxon>
        <taxon>Spirochaetia</taxon>
        <taxon>Spirochaetales</taxon>
        <taxon>Spirochaetaceae</taxon>
        <taxon>Spirochaetaceae incertae sedis</taxon>
        <taxon>Candidatus Ornithospirochaeta</taxon>
    </lineage>
</organism>
<evidence type="ECO:0000313" key="13">
    <source>
        <dbReference type="Proteomes" id="UP000810292"/>
    </source>
</evidence>